<comment type="caution">
    <text evidence="1">The sequence shown here is derived from an EMBL/GenBank/DDBJ whole genome shotgun (WGS) entry which is preliminary data.</text>
</comment>
<evidence type="ECO:0000313" key="2">
    <source>
        <dbReference type="Proteomes" id="UP000243217"/>
    </source>
</evidence>
<dbReference type="Proteomes" id="UP000243217">
    <property type="component" value="Unassembled WGS sequence"/>
</dbReference>
<dbReference type="AlphaFoldDB" id="A0A1V9Y6Y4"/>
<accession>A0A1V9Y6Y4</accession>
<name>A0A1V9Y6Y4_9STRA</name>
<keyword evidence="2" id="KW-1185">Reference proteome</keyword>
<gene>
    <name evidence="1" type="ORF">THRCLA_11732</name>
</gene>
<protein>
    <submittedName>
        <fullName evidence="1">Uncharacterized protein</fullName>
    </submittedName>
</protein>
<evidence type="ECO:0000313" key="1">
    <source>
        <dbReference type="EMBL" id="OQR81438.1"/>
    </source>
</evidence>
<dbReference type="STRING" id="74557.A0A1V9Y6Y4"/>
<dbReference type="EMBL" id="JNBS01004991">
    <property type="protein sequence ID" value="OQR81438.1"/>
    <property type="molecule type" value="Genomic_DNA"/>
</dbReference>
<proteinExistence type="predicted"/>
<reference evidence="1 2" key="1">
    <citation type="journal article" date="2014" name="Genome Biol. Evol.">
        <title>The secreted proteins of Achlya hypogyna and Thraustotheca clavata identify the ancestral oomycete secretome and reveal gene acquisitions by horizontal gene transfer.</title>
        <authorList>
            <person name="Misner I."/>
            <person name="Blouin N."/>
            <person name="Leonard G."/>
            <person name="Richards T.A."/>
            <person name="Lane C.E."/>
        </authorList>
    </citation>
    <scope>NUCLEOTIDE SEQUENCE [LARGE SCALE GENOMIC DNA]</scope>
    <source>
        <strain evidence="1 2">ATCC 34112</strain>
    </source>
</reference>
<organism evidence="1 2">
    <name type="scientific">Thraustotheca clavata</name>
    <dbReference type="NCBI Taxonomy" id="74557"/>
    <lineage>
        <taxon>Eukaryota</taxon>
        <taxon>Sar</taxon>
        <taxon>Stramenopiles</taxon>
        <taxon>Oomycota</taxon>
        <taxon>Saprolegniomycetes</taxon>
        <taxon>Saprolegniales</taxon>
        <taxon>Achlyaceae</taxon>
        <taxon>Thraustotheca</taxon>
    </lineage>
</organism>
<dbReference type="OrthoDB" id="74957at2759"/>
<sequence>MPTFGANNTTCEACISIVDQYHPQSTTKGPKNFSHDRGVIKFTRLSLLSAQELISGHYRYSKDIINDACSDHRCDVKNHSRKDFLKIYTRIQNLTLEKDVSHFAAPNAACIWRKFQESSSLATIGINAQGVAISLPFYKNIGQSLVASATTLNASWHRSWLYHKPVPHSFGVYFFRATVTINPTILNASQNLFKALYSNQGYNISRIHIQLNCTRAEKACYYTTTVHQLFQVASGLHQIKP</sequence>